<sequence>MTALSYAVTDSATMLRRNLRHALRYPSLTLSTSGMPIIFLLLFVYVFGGELGAGLPEGVGYVDYVVPGILLMTAGAGAVGTAIAICSDITAGIVDRFRTMAISPSALLTGHVLGSVVQAVLNLLIVIGVALLIGFRPAAGPLEWAAAGGLMVLLTLAITWVSVALGVISKNPEAASNVVLPFQLLPILSSTFVPTSSMPTAVRWFAEYQPFAPMINTLRGLLTGGPIGNDGIIAVAWCLGITLAGYLWARRVYNRPR</sequence>
<feature type="transmembrane region" description="Helical" evidence="6">
    <location>
        <begin position="174"/>
        <end position="193"/>
    </location>
</feature>
<dbReference type="RefSeq" id="WP_111870730.1">
    <property type="nucleotide sequence ID" value="NZ_QLYX01000014.1"/>
</dbReference>
<feature type="domain" description="ABC transmembrane type-2" evidence="7">
    <location>
        <begin position="27"/>
        <end position="256"/>
    </location>
</feature>
<dbReference type="GO" id="GO:0140359">
    <property type="term" value="F:ABC-type transporter activity"/>
    <property type="evidence" value="ECO:0007669"/>
    <property type="project" value="InterPro"/>
</dbReference>
<gene>
    <name evidence="8" type="ORF">DPM19_26345</name>
</gene>
<evidence type="ECO:0000256" key="2">
    <source>
        <dbReference type="ARBA" id="ARBA00022692"/>
    </source>
</evidence>
<keyword evidence="3 6" id="KW-1133">Transmembrane helix</keyword>
<dbReference type="InterPro" id="IPR013525">
    <property type="entry name" value="ABC2_TM"/>
</dbReference>
<evidence type="ECO:0000256" key="4">
    <source>
        <dbReference type="ARBA" id="ARBA00023136"/>
    </source>
</evidence>
<evidence type="ECO:0000259" key="7">
    <source>
        <dbReference type="PROSITE" id="PS51012"/>
    </source>
</evidence>
<keyword evidence="6" id="KW-0813">Transport</keyword>
<evidence type="ECO:0000256" key="1">
    <source>
        <dbReference type="ARBA" id="ARBA00004141"/>
    </source>
</evidence>
<evidence type="ECO:0000313" key="9">
    <source>
        <dbReference type="Proteomes" id="UP000251891"/>
    </source>
</evidence>
<dbReference type="PIRSF" id="PIRSF006648">
    <property type="entry name" value="DrrB"/>
    <property type="match status" value="1"/>
</dbReference>
<dbReference type="Proteomes" id="UP000251891">
    <property type="component" value="Unassembled WGS sequence"/>
</dbReference>
<evidence type="ECO:0000256" key="3">
    <source>
        <dbReference type="ARBA" id="ARBA00022989"/>
    </source>
</evidence>
<name>A0A365GZI5_9ACTN</name>
<dbReference type="InterPro" id="IPR000412">
    <property type="entry name" value="ABC_2_transport"/>
</dbReference>
<dbReference type="PROSITE" id="PS51012">
    <property type="entry name" value="ABC_TM2"/>
    <property type="match status" value="1"/>
</dbReference>
<feature type="transmembrane region" description="Helical" evidence="6">
    <location>
        <begin position="68"/>
        <end position="94"/>
    </location>
</feature>
<comment type="caution">
    <text evidence="8">The sequence shown here is derived from an EMBL/GenBank/DDBJ whole genome shotgun (WGS) entry which is preliminary data.</text>
</comment>
<reference evidence="8 9" key="1">
    <citation type="submission" date="2018-06" db="EMBL/GenBank/DDBJ databases">
        <title>Actinomadura craniellae sp. nov. isolated from marine sponge Craniella sp.</title>
        <authorList>
            <person name="Li L."/>
            <person name="Xu Q.H."/>
            <person name="Lin H.W."/>
            <person name="Lu Y.H."/>
        </authorList>
    </citation>
    <scope>NUCLEOTIDE SEQUENCE [LARGE SCALE GENOMIC DNA]</scope>
    <source>
        <strain evidence="8 9">LHW63021</strain>
    </source>
</reference>
<dbReference type="PANTHER" id="PTHR43229:SF2">
    <property type="entry name" value="NODULATION PROTEIN J"/>
    <property type="match status" value="1"/>
</dbReference>
<keyword evidence="2 6" id="KW-0812">Transmembrane</keyword>
<dbReference type="InterPro" id="IPR047817">
    <property type="entry name" value="ABC2_TM_bact-type"/>
</dbReference>
<evidence type="ECO:0000313" key="8">
    <source>
        <dbReference type="EMBL" id="RAY12240.1"/>
    </source>
</evidence>
<dbReference type="GO" id="GO:0043190">
    <property type="term" value="C:ATP-binding cassette (ABC) transporter complex"/>
    <property type="evidence" value="ECO:0007669"/>
    <property type="project" value="InterPro"/>
</dbReference>
<organism evidence="8 9">
    <name type="scientific">Actinomadura craniellae</name>
    <dbReference type="NCBI Taxonomy" id="2231787"/>
    <lineage>
        <taxon>Bacteria</taxon>
        <taxon>Bacillati</taxon>
        <taxon>Actinomycetota</taxon>
        <taxon>Actinomycetes</taxon>
        <taxon>Streptosporangiales</taxon>
        <taxon>Thermomonosporaceae</taxon>
        <taxon>Actinomadura</taxon>
    </lineage>
</organism>
<feature type="transmembrane region" description="Helical" evidence="6">
    <location>
        <begin position="145"/>
        <end position="167"/>
    </location>
</feature>
<keyword evidence="9" id="KW-1185">Reference proteome</keyword>
<evidence type="ECO:0000256" key="5">
    <source>
        <dbReference type="ARBA" id="ARBA00023251"/>
    </source>
</evidence>
<dbReference type="InterPro" id="IPR051784">
    <property type="entry name" value="Nod_factor_ABC_transporter"/>
</dbReference>
<dbReference type="EMBL" id="QLYX01000014">
    <property type="protein sequence ID" value="RAY12240.1"/>
    <property type="molecule type" value="Genomic_DNA"/>
</dbReference>
<evidence type="ECO:0000256" key="6">
    <source>
        <dbReference type="RuleBase" id="RU361157"/>
    </source>
</evidence>
<feature type="transmembrane region" description="Helical" evidence="6">
    <location>
        <begin position="25"/>
        <end position="48"/>
    </location>
</feature>
<feature type="transmembrane region" description="Helical" evidence="6">
    <location>
        <begin position="231"/>
        <end position="249"/>
    </location>
</feature>
<keyword evidence="5" id="KW-0046">Antibiotic resistance</keyword>
<keyword evidence="4 6" id="KW-0472">Membrane</keyword>
<feature type="transmembrane region" description="Helical" evidence="6">
    <location>
        <begin position="106"/>
        <end position="133"/>
    </location>
</feature>
<dbReference type="GO" id="GO:0046677">
    <property type="term" value="P:response to antibiotic"/>
    <property type="evidence" value="ECO:0007669"/>
    <property type="project" value="UniProtKB-KW"/>
</dbReference>
<proteinExistence type="inferred from homology"/>
<protein>
    <recommendedName>
        <fullName evidence="6">Transport permease protein</fullName>
    </recommendedName>
</protein>
<accession>A0A365GZI5</accession>
<dbReference type="AlphaFoldDB" id="A0A365GZI5"/>
<dbReference type="PANTHER" id="PTHR43229">
    <property type="entry name" value="NODULATION PROTEIN J"/>
    <property type="match status" value="1"/>
</dbReference>
<keyword evidence="6" id="KW-1003">Cell membrane</keyword>
<dbReference type="OrthoDB" id="670210at2"/>
<comment type="subcellular location">
    <subcellularLocation>
        <location evidence="6">Cell membrane</location>
        <topology evidence="6">Multi-pass membrane protein</topology>
    </subcellularLocation>
    <subcellularLocation>
        <location evidence="1">Membrane</location>
        <topology evidence="1">Multi-pass membrane protein</topology>
    </subcellularLocation>
</comment>
<comment type="similarity">
    <text evidence="6">Belongs to the ABC-2 integral membrane protein family.</text>
</comment>
<dbReference type="Pfam" id="PF01061">
    <property type="entry name" value="ABC2_membrane"/>
    <property type="match status" value="1"/>
</dbReference>